<name>A0A2P5I760_DIAHE</name>
<evidence type="ECO:0000313" key="2">
    <source>
        <dbReference type="EMBL" id="POS78331.1"/>
    </source>
</evidence>
<dbReference type="InParanoid" id="A0A2P5I760"/>
<comment type="caution">
    <text evidence="2">The sequence shown here is derived from an EMBL/GenBank/DDBJ whole genome shotgun (WGS) entry which is preliminary data.</text>
</comment>
<evidence type="ECO:0000313" key="3">
    <source>
        <dbReference type="Proteomes" id="UP000094444"/>
    </source>
</evidence>
<evidence type="ECO:0008006" key="4">
    <source>
        <dbReference type="Google" id="ProtNLM"/>
    </source>
</evidence>
<organism evidence="2 3">
    <name type="scientific">Diaporthe helianthi</name>
    <dbReference type="NCBI Taxonomy" id="158607"/>
    <lineage>
        <taxon>Eukaryota</taxon>
        <taxon>Fungi</taxon>
        <taxon>Dikarya</taxon>
        <taxon>Ascomycota</taxon>
        <taxon>Pezizomycotina</taxon>
        <taxon>Sordariomycetes</taxon>
        <taxon>Sordariomycetidae</taxon>
        <taxon>Diaporthales</taxon>
        <taxon>Diaporthaceae</taxon>
        <taxon>Diaporthe</taxon>
    </lineage>
</organism>
<gene>
    <name evidence="2" type="ORF">DHEL01_v203261</name>
</gene>
<keyword evidence="3" id="KW-1185">Reference proteome</keyword>
<keyword evidence="1" id="KW-0732">Signal</keyword>
<dbReference type="Proteomes" id="UP000094444">
    <property type="component" value="Unassembled WGS sequence"/>
</dbReference>
<dbReference type="OrthoDB" id="47375at2759"/>
<dbReference type="EMBL" id="MAVT02000194">
    <property type="protein sequence ID" value="POS78331.1"/>
    <property type="molecule type" value="Genomic_DNA"/>
</dbReference>
<feature type="signal peptide" evidence="1">
    <location>
        <begin position="1"/>
        <end position="18"/>
    </location>
</feature>
<sequence length="120" mass="13308">MTALLILLSVRVYQTTETISLPVQLTHGQAVLPVTPEDRAANSTLGVRIPFINKFKRPSWRTRGLQAAAQLIGLDISIPPQPKNPDELVEAFERIGSVVASEFETAFIIEDDVDWDLELP</sequence>
<accession>A0A2P5I760</accession>
<protein>
    <recommendedName>
        <fullName evidence="4">Glycosyltransferase family 25</fullName>
    </recommendedName>
</protein>
<reference evidence="2" key="1">
    <citation type="submission" date="2017-09" db="EMBL/GenBank/DDBJ databases">
        <title>Polyketide synthases of a Diaporthe helianthi virulent isolate.</title>
        <authorList>
            <person name="Baroncelli R."/>
        </authorList>
    </citation>
    <scope>NUCLEOTIDE SEQUENCE [LARGE SCALE GENOMIC DNA]</scope>
    <source>
        <strain evidence="2">7/96</strain>
    </source>
</reference>
<proteinExistence type="predicted"/>
<evidence type="ECO:0000256" key="1">
    <source>
        <dbReference type="SAM" id="SignalP"/>
    </source>
</evidence>
<dbReference type="AlphaFoldDB" id="A0A2P5I760"/>
<feature type="chain" id="PRO_5015141684" description="Glycosyltransferase family 25" evidence="1">
    <location>
        <begin position="19"/>
        <end position="120"/>
    </location>
</feature>